<dbReference type="EMBL" id="NISK01000001">
    <property type="protein sequence ID" value="OWQ99697.1"/>
    <property type="molecule type" value="Genomic_DNA"/>
</dbReference>
<dbReference type="GO" id="GO:0008236">
    <property type="term" value="F:serine-type peptidase activity"/>
    <property type="evidence" value="ECO:0007669"/>
    <property type="project" value="InterPro"/>
</dbReference>
<accession>A0A246K3Z9</accession>
<feature type="domain" description="Tail specific protease" evidence="1">
    <location>
        <begin position="114"/>
        <end position="318"/>
    </location>
</feature>
<dbReference type="PANTHER" id="PTHR11261:SF3">
    <property type="entry name" value="RETINOL-BINDING PROTEIN 3"/>
    <property type="match status" value="1"/>
</dbReference>
<comment type="caution">
    <text evidence="2">The sequence shown here is derived from an EMBL/GenBank/DDBJ whole genome shotgun (WGS) entry which is preliminary data.</text>
</comment>
<evidence type="ECO:0000313" key="3">
    <source>
        <dbReference type="Proteomes" id="UP000197361"/>
    </source>
</evidence>
<gene>
    <name evidence="2" type="ORF">CDQ92_06310</name>
</gene>
<dbReference type="AlphaFoldDB" id="A0A246K3Z9"/>
<evidence type="ECO:0000259" key="1">
    <source>
        <dbReference type="SMART" id="SM00245"/>
    </source>
</evidence>
<protein>
    <submittedName>
        <fullName evidence="2">Peptidase S41</fullName>
    </submittedName>
</protein>
<dbReference type="GO" id="GO:0006508">
    <property type="term" value="P:proteolysis"/>
    <property type="evidence" value="ECO:0007669"/>
    <property type="project" value="InterPro"/>
</dbReference>
<dbReference type="Pfam" id="PF03572">
    <property type="entry name" value="Peptidase_S41"/>
    <property type="match status" value="1"/>
</dbReference>
<dbReference type="CDD" id="cd07563">
    <property type="entry name" value="Peptidase_S41_IRBP"/>
    <property type="match status" value="1"/>
</dbReference>
<sequence>MLPMKKIGSTAIVAAVWFLGVGATGEASLTAADRRQVVEQLGQTLEANYVFADKAKTLAATLRAHLERGDYDGAQDKDALAQALTKDLIAASNDLHFFVGVDPAFAADYAARKDPARAAELRETDRRDEAQKNFGFTDLRRLEGNVAYVGMSHFAEPELAYDAASAAMRFIENSDAVIYDMRYNNGGYLEMAQLLASQLFRADKDQELFDYYYTDDGRRVARGQWVLTAIPAKRLTGKPVYVLTSSTSFSAAEWFGYSLQKLGRATLVGEQTAGGAHPVDRKPVGTDFFVQVPIGQIHDPVDRGDFEARGVTPDHVVASADALVVAHRLALADMAKSDTAKQADAAWFAPTLAARAKAVQLTRAGLEAIAGRYEGRQIAIVDGKLLYTWRERFRATLEPLGNDLFAVEGVADFRFRVVRKAGKIAALERINREGTTDSYARLD</sequence>
<reference evidence="2 3" key="1">
    <citation type="journal article" date="2010" name="Int. J. Syst. Evol. Microbiol.">
        <title>Sphingopyxis bauzanensis sp. nov., a psychrophilic bacterium isolated from soil.</title>
        <authorList>
            <person name="Zhang D.C."/>
            <person name="Liu H.C."/>
            <person name="Xin Y.H."/>
            <person name="Zhou Y.G."/>
            <person name="Schinner F."/>
            <person name="Margesin R."/>
        </authorList>
    </citation>
    <scope>NUCLEOTIDE SEQUENCE [LARGE SCALE GENOMIC DNA]</scope>
    <source>
        <strain evidence="2 3">DSM 22271</strain>
    </source>
</reference>
<proteinExistence type="predicted"/>
<organism evidence="2 3">
    <name type="scientific">Sphingopyxis bauzanensis</name>
    <dbReference type="NCBI Taxonomy" id="651663"/>
    <lineage>
        <taxon>Bacteria</taxon>
        <taxon>Pseudomonadati</taxon>
        <taxon>Pseudomonadota</taxon>
        <taxon>Alphaproteobacteria</taxon>
        <taxon>Sphingomonadales</taxon>
        <taxon>Sphingomonadaceae</taxon>
        <taxon>Sphingopyxis</taxon>
    </lineage>
</organism>
<dbReference type="Pfam" id="PF11918">
    <property type="entry name" value="Peptidase_S41_N"/>
    <property type="match status" value="1"/>
</dbReference>
<dbReference type="InterPro" id="IPR029045">
    <property type="entry name" value="ClpP/crotonase-like_dom_sf"/>
</dbReference>
<dbReference type="Gene3D" id="3.30.750.44">
    <property type="match status" value="1"/>
</dbReference>
<evidence type="ECO:0000313" key="2">
    <source>
        <dbReference type="EMBL" id="OWQ99697.1"/>
    </source>
</evidence>
<dbReference type="PANTHER" id="PTHR11261">
    <property type="entry name" value="INTERPHOTORECEPTOR RETINOID-BINDING PROTEIN"/>
    <property type="match status" value="1"/>
</dbReference>
<dbReference type="Proteomes" id="UP000197361">
    <property type="component" value="Unassembled WGS sequence"/>
</dbReference>
<keyword evidence="3" id="KW-1185">Reference proteome</keyword>
<dbReference type="SMART" id="SM00245">
    <property type="entry name" value="TSPc"/>
    <property type="match status" value="1"/>
</dbReference>
<name>A0A246K3Z9_9SPHN</name>
<dbReference type="InterPro" id="IPR005151">
    <property type="entry name" value="Tail-specific_protease"/>
</dbReference>
<dbReference type="Gene3D" id="3.90.226.10">
    <property type="entry name" value="2-enoyl-CoA Hydratase, Chain A, domain 1"/>
    <property type="match status" value="1"/>
</dbReference>
<dbReference type="SUPFAM" id="SSF52096">
    <property type="entry name" value="ClpP/crotonase"/>
    <property type="match status" value="1"/>
</dbReference>